<dbReference type="Pfam" id="PF13641">
    <property type="entry name" value="Glyco_tranf_2_3"/>
    <property type="match status" value="1"/>
</dbReference>
<evidence type="ECO:0000313" key="4">
    <source>
        <dbReference type="Proteomes" id="UP000830115"/>
    </source>
</evidence>
<keyword evidence="2" id="KW-0472">Membrane</keyword>
<evidence type="ECO:0000256" key="1">
    <source>
        <dbReference type="SAM" id="MobiDB-lite"/>
    </source>
</evidence>
<gene>
    <name evidence="3" type="ORF">K9S39_27490</name>
</gene>
<feature type="compositionally biased region" description="Polar residues" evidence="1">
    <location>
        <begin position="1212"/>
        <end position="1228"/>
    </location>
</feature>
<dbReference type="InterPro" id="IPR029044">
    <property type="entry name" value="Nucleotide-diphossugar_trans"/>
</dbReference>
<dbReference type="SUPFAM" id="SSF53448">
    <property type="entry name" value="Nucleotide-diphospho-sugar transferases"/>
    <property type="match status" value="1"/>
</dbReference>
<feature type="compositionally biased region" description="Low complexity" evidence="1">
    <location>
        <begin position="1120"/>
        <end position="1135"/>
    </location>
</feature>
<dbReference type="Gene3D" id="3.90.550.10">
    <property type="entry name" value="Spore Coat Polysaccharide Biosynthesis Protein SpsA, Chain A"/>
    <property type="match status" value="1"/>
</dbReference>
<keyword evidence="3" id="KW-0808">Transferase</keyword>
<sequence length="1288" mass="135491">MSVHSQSAAQSAPYAAATPEFPRHVVTAVIVSHDGARWLPDALAGLLGQERPVQNVMGADTGSADDSARLLAEAIGDQRVLHLARRSGFGTAVDEAVRTAGVLTPDDLPYLKRPSGWDPVSRTWHDEAYDMPELPHGEPVQWLWLLHDDCAPEPDALAELLRVADASPATAIVGPKLRSWYDRRQLLEAGVSIARSGRRWTGLDRREQDQGQHDQVRPVLSVSSAGMLIRRDVYEELGGFDRRLPLMRDDVDLCWRAQAAGHQVLIAPHAMLRHAEASARERRPIDCVGRSASRPSPDHHPSSKRFALRGSTPHRVDKAGAVYTLLANTRGALLPYVLLRLLLGTLLRVVAYLLGKVPGQALDELAGLFGTLLRPGKILAARKRRGRPAVDASELRPLFPPPGATVRATVEQVAGNLGGRAAPDVASAGRHGAVESGPGGDDADFLEIEQFARLKRIARKPAPVLFLVLLLVSLIACRGLLGSGALTGGAMLPAPADVSDLWSSYLDSWHAVGVGDTAPAPPYLAILALVSSIFLGSTGFTVTLLLVCSVPLAGLTAYFASRPLVASRLLRAWGSIAYAFLPATAGALAGGRLGTTVLAILLPLMARAAIAASGLRLPHGVRPGWRAAWAYALLVAFTTALTPVVWPIAVLLGTALLVLRFLDGGRHLLFAYVLRFLAVAIAPLVVLAPWSLSLLTHPGRFFQEAGLDYGAGSASVPDLIGLSPGGPKAVGGVLLFGVVLAALAATLRGERQTAIRTAWAVAVAGLLCAALGNASGWTGPAMLVYGLALLCAAVIGAEGIRTRMAALGFGWKQPVAVLIALAAVLAPLYAAVSWMITGAAGPLERRDPVQVPAFVAEESGTADRARTLVLDGRPGHVDYTLVRGSGARLGDADLAAEAGENARLGGIVANLVAGSGADQTNQLGGYAVRYILVRDGAPREMGRVLDATPGLTRLSQQDGSALWRVDRRVSRVSIVAGEAKDGTRAGEAAPPIAVAAGPVKAHTRVPDGDTGRVLRIADAADPGWRATLNGTPLKPVTLDGWAQGFQLPAGGGRLDLTHENPLGHTLWLWAQGLLAVVLVVMALPGRRREIDDDLPEEAAAAVAQAAGASGEGRRARRLRAAAGAAGEGATSRPSPASGPPPGDGQPMPAPPTADPMTGGIPGQDAVQGADPYAAVPQQQSYEQWQAAQQQGQPVQQPGHGDQQPYAPAGPYDTQQHTYGQQPYPSTDPYQADPYAADPYQAGRYDLYGYGQQPGYDGRQQPQPYDDGTVYPGYSGSFPEPRRDGSDQQ</sequence>
<feature type="compositionally biased region" description="Low complexity" evidence="1">
    <location>
        <begin position="1176"/>
        <end position="1204"/>
    </location>
</feature>
<dbReference type="EC" id="2.4.-.-" evidence="3"/>
<proteinExistence type="predicted"/>
<feature type="region of interest" description="Disordered" evidence="1">
    <location>
        <begin position="288"/>
        <end position="311"/>
    </location>
</feature>
<feature type="transmembrane region" description="Helical" evidence="2">
    <location>
        <begin position="333"/>
        <end position="354"/>
    </location>
</feature>
<evidence type="ECO:0000313" key="3">
    <source>
        <dbReference type="EMBL" id="UQA95104.1"/>
    </source>
</evidence>
<feature type="compositionally biased region" description="Pro residues" evidence="1">
    <location>
        <begin position="1136"/>
        <end position="1153"/>
    </location>
</feature>
<accession>A0ABY4MBE8</accession>
<protein>
    <submittedName>
        <fullName evidence="3">Glycosyltransferase</fullName>
        <ecNumber evidence="3">2.4.-.-</ecNumber>
    </submittedName>
</protein>
<feature type="transmembrane region" description="Helical" evidence="2">
    <location>
        <begin position="729"/>
        <end position="747"/>
    </location>
</feature>
<dbReference type="InterPro" id="IPR050834">
    <property type="entry name" value="Glycosyltransf_2"/>
</dbReference>
<dbReference type="EMBL" id="CP086322">
    <property type="protein sequence ID" value="UQA95104.1"/>
    <property type="molecule type" value="Genomic_DNA"/>
</dbReference>
<dbReference type="GO" id="GO:0016757">
    <property type="term" value="F:glycosyltransferase activity"/>
    <property type="evidence" value="ECO:0007669"/>
    <property type="project" value="UniProtKB-KW"/>
</dbReference>
<organism evidence="3 4">
    <name type="scientific">Streptomyces halobius</name>
    <dbReference type="NCBI Taxonomy" id="2879846"/>
    <lineage>
        <taxon>Bacteria</taxon>
        <taxon>Bacillati</taxon>
        <taxon>Actinomycetota</taxon>
        <taxon>Actinomycetes</taxon>
        <taxon>Kitasatosporales</taxon>
        <taxon>Streptomycetaceae</taxon>
        <taxon>Streptomyces</taxon>
    </lineage>
</organism>
<feature type="transmembrane region" description="Helical" evidence="2">
    <location>
        <begin position="629"/>
        <end position="662"/>
    </location>
</feature>
<feature type="transmembrane region" description="Helical" evidence="2">
    <location>
        <begin position="462"/>
        <end position="481"/>
    </location>
</feature>
<keyword evidence="3" id="KW-0328">Glycosyltransferase</keyword>
<feature type="transmembrane region" description="Helical" evidence="2">
    <location>
        <begin position="814"/>
        <end position="836"/>
    </location>
</feature>
<keyword evidence="2" id="KW-0812">Transmembrane</keyword>
<dbReference type="RefSeq" id="WP_248865958.1">
    <property type="nucleotide sequence ID" value="NZ_CP086322.1"/>
</dbReference>
<dbReference type="PANTHER" id="PTHR43685:SF3">
    <property type="entry name" value="SLR2126 PROTEIN"/>
    <property type="match status" value="1"/>
</dbReference>
<feature type="transmembrane region" description="Helical" evidence="2">
    <location>
        <begin position="783"/>
        <end position="802"/>
    </location>
</feature>
<feature type="transmembrane region" description="Helical" evidence="2">
    <location>
        <begin position="669"/>
        <end position="692"/>
    </location>
</feature>
<reference evidence="3" key="1">
    <citation type="submission" date="2021-10" db="EMBL/GenBank/DDBJ databases">
        <title>Streptomyces nigrumlapis sp.nov.,an antimicrobial producing actinobacterium isolated from Black Gobi rocks.</title>
        <authorList>
            <person name="Wen Y."/>
            <person name="Zhang W."/>
            <person name="Liu X.G."/>
        </authorList>
    </citation>
    <scope>NUCLEOTIDE SEQUENCE</scope>
    <source>
        <strain evidence="3">ST13-2-2</strain>
    </source>
</reference>
<dbReference type="Proteomes" id="UP000830115">
    <property type="component" value="Chromosome"/>
</dbReference>
<name>A0ABY4MBE8_9ACTN</name>
<keyword evidence="2" id="KW-1133">Transmembrane helix</keyword>
<feature type="compositionally biased region" description="Basic and acidic residues" evidence="1">
    <location>
        <begin position="1279"/>
        <end position="1288"/>
    </location>
</feature>
<dbReference type="PANTHER" id="PTHR43685">
    <property type="entry name" value="GLYCOSYLTRANSFERASE"/>
    <property type="match status" value="1"/>
</dbReference>
<keyword evidence="4" id="KW-1185">Reference proteome</keyword>
<feature type="transmembrane region" description="Helical" evidence="2">
    <location>
        <begin position="759"/>
        <end position="777"/>
    </location>
</feature>
<feature type="transmembrane region" description="Helical" evidence="2">
    <location>
        <begin position="572"/>
        <end position="590"/>
    </location>
</feature>
<feature type="region of interest" description="Disordered" evidence="1">
    <location>
        <begin position="1104"/>
        <end position="1288"/>
    </location>
</feature>
<evidence type="ECO:0000256" key="2">
    <source>
        <dbReference type="SAM" id="Phobius"/>
    </source>
</evidence>